<sequence>MESILTQEKWEHSEPRYREIFEHSLDMMSLLEIGPTLELICLEANPALYRRLARAQDEVIGKAIGQVLTLEVANIVEAICLHCIDVAGPIELDTQLPCGAQPLYVHFNLVPLKDEAGALRRIVCIARDFTDLREVQRKERERQQEIGTLVENSPDGIARLNKDRRLLYVNPTLEQWLNQPKENLLHRLLDEVLWPGAQSRMLIEAIAEAVEGGRTVQHEYVRQRSRREQRVFQISLVPEWDMQGRLTSLLAVIRDISILRNAQRSLASSNAQLHDLLSSRENAREEERKLIAREIHDELGQYLTAIRMGISLLRFQYGAQLPALGEQVGNLLQLSDRTVQVVRNVSNSLRPSALNMGLAASLEWLTDEFTRQWSMPCTLDLPAQLPILNDADATAVFRVAQESLTNVARHANASRVDITLTHEGERWLLQIVDDGQGFELRSLGGKTLGLFGMRERALMLGGCAEISSMPGSGTAVRLWIPDHRSA</sequence>
<dbReference type="SMART" id="SM00091">
    <property type="entry name" value="PAS"/>
    <property type="match status" value="2"/>
</dbReference>
<dbReference type="Pfam" id="PF08448">
    <property type="entry name" value="PAS_4"/>
    <property type="match status" value="2"/>
</dbReference>
<dbReference type="InterPro" id="IPR003594">
    <property type="entry name" value="HATPase_dom"/>
</dbReference>
<gene>
    <name evidence="7" type="ORF">H8S56_05130</name>
</gene>
<evidence type="ECO:0000313" key="8">
    <source>
        <dbReference type="Proteomes" id="UP000660131"/>
    </source>
</evidence>
<dbReference type="PROSITE" id="PS50109">
    <property type="entry name" value="HIS_KIN"/>
    <property type="match status" value="1"/>
</dbReference>
<accession>A0ABR7BB40</accession>
<feature type="domain" description="Histidine kinase" evidence="4">
    <location>
        <begin position="294"/>
        <end position="484"/>
    </location>
</feature>
<dbReference type="InterPro" id="IPR013656">
    <property type="entry name" value="PAS_4"/>
</dbReference>
<dbReference type="Proteomes" id="UP000660131">
    <property type="component" value="Unassembled WGS sequence"/>
</dbReference>
<dbReference type="CDD" id="cd00130">
    <property type="entry name" value="PAS"/>
    <property type="match status" value="1"/>
</dbReference>
<dbReference type="CDD" id="cd16917">
    <property type="entry name" value="HATPase_UhpB-NarQ-NarX-like"/>
    <property type="match status" value="1"/>
</dbReference>
<dbReference type="Gene3D" id="3.30.565.10">
    <property type="entry name" value="Histidine kinase-like ATPase, C-terminal domain"/>
    <property type="match status" value="1"/>
</dbReference>
<evidence type="ECO:0000256" key="3">
    <source>
        <dbReference type="ARBA" id="ARBA00023012"/>
    </source>
</evidence>
<keyword evidence="3" id="KW-0902">Two-component regulatory system</keyword>
<feature type="domain" description="PAC" evidence="6">
    <location>
        <begin position="88"/>
        <end position="141"/>
    </location>
</feature>
<dbReference type="InterPro" id="IPR011712">
    <property type="entry name" value="Sig_transdc_His_kin_sub3_dim/P"/>
</dbReference>
<dbReference type="RefSeq" id="WP_187518058.1">
    <property type="nucleotide sequence ID" value="NZ_JACONV010000002.1"/>
</dbReference>
<keyword evidence="8" id="KW-1185">Reference proteome</keyword>
<dbReference type="InterPro" id="IPR050482">
    <property type="entry name" value="Sensor_HK_TwoCompSys"/>
</dbReference>
<protein>
    <submittedName>
        <fullName evidence="7">PAS domain-containing protein</fullName>
    </submittedName>
</protein>
<proteinExistence type="predicted"/>
<dbReference type="Gene3D" id="3.30.450.20">
    <property type="entry name" value="PAS domain"/>
    <property type="match status" value="2"/>
</dbReference>
<evidence type="ECO:0000259" key="5">
    <source>
        <dbReference type="PROSITE" id="PS50112"/>
    </source>
</evidence>
<keyword evidence="1" id="KW-0808">Transferase</keyword>
<evidence type="ECO:0000259" key="6">
    <source>
        <dbReference type="PROSITE" id="PS50113"/>
    </source>
</evidence>
<keyword evidence="2" id="KW-0418">Kinase</keyword>
<reference evidence="7 8" key="1">
    <citation type="submission" date="2020-08" db="EMBL/GenBank/DDBJ databases">
        <title>Putative novel bacterial strains isolated from necrotic wheat leaf tissues caused by Xanthomonas translucens.</title>
        <authorList>
            <person name="Tambong J.T."/>
        </authorList>
    </citation>
    <scope>NUCLEOTIDE SEQUENCE [LARGE SCALE GENOMIC DNA]</scope>
    <source>
        <strain evidence="7 8">DOAB 1067</strain>
    </source>
</reference>
<dbReference type="Pfam" id="PF07730">
    <property type="entry name" value="HisKA_3"/>
    <property type="match status" value="1"/>
</dbReference>
<evidence type="ECO:0000256" key="2">
    <source>
        <dbReference type="ARBA" id="ARBA00022777"/>
    </source>
</evidence>
<dbReference type="Pfam" id="PF02518">
    <property type="entry name" value="HATPase_c"/>
    <property type="match status" value="1"/>
</dbReference>
<dbReference type="SMART" id="SM00387">
    <property type="entry name" value="HATPase_c"/>
    <property type="match status" value="1"/>
</dbReference>
<dbReference type="PANTHER" id="PTHR24421:SF59">
    <property type="entry name" value="OXYGEN SENSOR HISTIDINE KINASE NREB"/>
    <property type="match status" value="1"/>
</dbReference>
<dbReference type="NCBIfam" id="TIGR00229">
    <property type="entry name" value="sensory_box"/>
    <property type="match status" value="1"/>
</dbReference>
<dbReference type="InterPro" id="IPR036890">
    <property type="entry name" value="HATPase_C_sf"/>
</dbReference>
<comment type="caution">
    <text evidence="7">The sequence shown here is derived from an EMBL/GenBank/DDBJ whole genome shotgun (WGS) entry which is preliminary data.</text>
</comment>
<dbReference type="PANTHER" id="PTHR24421">
    <property type="entry name" value="NITRATE/NITRITE SENSOR PROTEIN NARX-RELATED"/>
    <property type="match status" value="1"/>
</dbReference>
<evidence type="ECO:0000259" key="4">
    <source>
        <dbReference type="PROSITE" id="PS50109"/>
    </source>
</evidence>
<feature type="domain" description="PAS" evidence="5">
    <location>
        <begin position="142"/>
        <end position="213"/>
    </location>
</feature>
<dbReference type="PROSITE" id="PS50113">
    <property type="entry name" value="PAC"/>
    <property type="match status" value="2"/>
</dbReference>
<evidence type="ECO:0000313" key="7">
    <source>
        <dbReference type="EMBL" id="MBC3954382.1"/>
    </source>
</evidence>
<name>A0ABR7BB40_9PSED</name>
<dbReference type="InterPro" id="IPR000014">
    <property type="entry name" value="PAS"/>
</dbReference>
<dbReference type="PROSITE" id="PS50112">
    <property type="entry name" value="PAS"/>
    <property type="match status" value="1"/>
</dbReference>
<evidence type="ECO:0000256" key="1">
    <source>
        <dbReference type="ARBA" id="ARBA00022679"/>
    </source>
</evidence>
<dbReference type="InterPro" id="IPR000700">
    <property type="entry name" value="PAS-assoc_C"/>
</dbReference>
<dbReference type="InterPro" id="IPR005467">
    <property type="entry name" value="His_kinase_dom"/>
</dbReference>
<organism evidence="7 8">
    <name type="scientific">Pseudomonas triticifolii</name>
    <dbReference type="NCBI Taxonomy" id="2762592"/>
    <lineage>
        <taxon>Bacteria</taxon>
        <taxon>Pseudomonadati</taxon>
        <taxon>Pseudomonadota</taxon>
        <taxon>Gammaproteobacteria</taxon>
        <taxon>Pseudomonadales</taxon>
        <taxon>Pseudomonadaceae</taxon>
        <taxon>Pseudomonas</taxon>
    </lineage>
</organism>
<dbReference type="EMBL" id="JACONV010000002">
    <property type="protein sequence ID" value="MBC3954382.1"/>
    <property type="molecule type" value="Genomic_DNA"/>
</dbReference>
<dbReference type="SUPFAM" id="SSF55785">
    <property type="entry name" value="PYP-like sensor domain (PAS domain)"/>
    <property type="match status" value="2"/>
</dbReference>
<dbReference type="SUPFAM" id="SSF55874">
    <property type="entry name" value="ATPase domain of HSP90 chaperone/DNA topoisomerase II/histidine kinase"/>
    <property type="match status" value="1"/>
</dbReference>
<feature type="domain" description="PAC" evidence="6">
    <location>
        <begin position="214"/>
        <end position="268"/>
    </location>
</feature>
<dbReference type="Gene3D" id="1.20.5.1930">
    <property type="match status" value="1"/>
</dbReference>
<dbReference type="InterPro" id="IPR035965">
    <property type="entry name" value="PAS-like_dom_sf"/>
</dbReference>